<sequence length="260" mass="29575">MLGLEALTICPKKSQTEKHCNSCMMSSSVVSLSASSLIGDYIGMESCFDLENNKEVCLGVKKDNEYSGVCSRSRGKREQRCRRMMKREFPPPLTWLVRTENLPSHMPWVLKRYYTSDGRLILREEKVRHHEYFRAHRSNGRLTLHLVPSDDNDEIDDIEDHEIHHEEAKVEEAQVNGFDNDSNNINNAEDDHKINIVETLLKDNDIPLIEDSILKCSIAETPIENVIAANGGICLNYCSVRPSPTCFIKLPVPAIRPVHS</sequence>
<dbReference type="OrthoDB" id="1928183at2759"/>
<dbReference type="InterPro" id="IPR021410">
    <property type="entry name" value="FAF"/>
</dbReference>
<reference evidence="4" key="1">
    <citation type="submission" date="2025-08" db="UniProtKB">
        <authorList>
            <consortium name="RefSeq"/>
        </authorList>
    </citation>
    <scope>IDENTIFICATION</scope>
    <source>
        <tissue evidence="4">Fruit stalk</tissue>
    </source>
</reference>
<evidence type="ECO:0000313" key="4">
    <source>
        <dbReference type="RefSeq" id="XP_022772314.1"/>
    </source>
</evidence>
<comment type="similarity">
    <text evidence="1">Belongs to the fantastic four family.</text>
</comment>
<gene>
    <name evidence="4" type="primary">LOC111314961</name>
</gene>
<dbReference type="InterPro" id="IPR046431">
    <property type="entry name" value="FAF_dom"/>
</dbReference>
<protein>
    <submittedName>
        <fullName evidence="4">Uncharacterized protein LOC111314961</fullName>
    </submittedName>
</protein>
<dbReference type="RefSeq" id="XP_022772314.1">
    <property type="nucleotide sequence ID" value="XM_022916579.1"/>
</dbReference>
<evidence type="ECO:0000259" key="2">
    <source>
        <dbReference type="Pfam" id="PF11250"/>
    </source>
</evidence>
<evidence type="ECO:0000313" key="3">
    <source>
        <dbReference type="Proteomes" id="UP000515121"/>
    </source>
</evidence>
<feature type="domain" description="FAF" evidence="2">
    <location>
        <begin position="88"/>
        <end position="146"/>
    </location>
</feature>
<dbReference type="PANTHER" id="PTHR33155:SF17">
    <property type="entry name" value="F2E2.18-RELATED"/>
    <property type="match status" value="1"/>
</dbReference>
<evidence type="ECO:0000256" key="1">
    <source>
        <dbReference type="ARBA" id="ARBA00008690"/>
    </source>
</evidence>
<keyword evidence="3" id="KW-1185">Reference proteome</keyword>
<dbReference type="AlphaFoldDB" id="A0A6P6B561"/>
<dbReference type="Proteomes" id="UP000515121">
    <property type="component" value="Unplaced"/>
</dbReference>
<accession>A0A6P6B561</accession>
<name>A0A6P6B561_DURZI</name>
<dbReference type="KEGG" id="dzi:111314961"/>
<dbReference type="Pfam" id="PF11250">
    <property type="entry name" value="FAF"/>
    <property type="match status" value="1"/>
</dbReference>
<organism evidence="3 4">
    <name type="scientific">Durio zibethinus</name>
    <name type="common">Durian</name>
    <dbReference type="NCBI Taxonomy" id="66656"/>
    <lineage>
        <taxon>Eukaryota</taxon>
        <taxon>Viridiplantae</taxon>
        <taxon>Streptophyta</taxon>
        <taxon>Embryophyta</taxon>
        <taxon>Tracheophyta</taxon>
        <taxon>Spermatophyta</taxon>
        <taxon>Magnoliopsida</taxon>
        <taxon>eudicotyledons</taxon>
        <taxon>Gunneridae</taxon>
        <taxon>Pentapetalae</taxon>
        <taxon>rosids</taxon>
        <taxon>malvids</taxon>
        <taxon>Malvales</taxon>
        <taxon>Malvaceae</taxon>
        <taxon>Helicteroideae</taxon>
        <taxon>Durio</taxon>
    </lineage>
</organism>
<dbReference type="GeneID" id="111314961"/>
<dbReference type="PANTHER" id="PTHR33155">
    <property type="entry name" value="FANTASTIC FOUR-LIKE PROTEIN (DUF3049)"/>
    <property type="match status" value="1"/>
</dbReference>
<proteinExistence type="inferred from homology"/>